<dbReference type="InterPro" id="IPR025517">
    <property type="entry name" value="DUF4405"/>
</dbReference>
<feature type="transmembrane region" description="Helical" evidence="1">
    <location>
        <begin position="151"/>
        <end position="175"/>
    </location>
</feature>
<reference evidence="3 4" key="1">
    <citation type="journal article" date="2018" name="Elife">
        <title>Discovery and characterization of a prevalent human gut bacterial enzyme sufficient for the inactivation of a family of plant toxins.</title>
        <authorList>
            <person name="Koppel N."/>
            <person name="Bisanz J.E."/>
            <person name="Pandelia M.E."/>
            <person name="Turnbaugh P.J."/>
            <person name="Balskus E.P."/>
        </authorList>
    </citation>
    <scope>NUCLEOTIDE SEQUENCE [LARGE SCALE GENOMIC DNA]</scope>
    <source>
        <strain evidence="3 4">OB21 GAM 11</strain>
    </source>
</reference>
<dbReference type="Pfam" id="PF14358">
    <property type="entry name" value="DUF4405"/>
    <property type="match status" value="1"/>
</dbReference>
<dbReference type="SUPFAM" id="SSF81342">
    <property type="entry name" value="Transmembrane di-heme cytochromes"/>
    <property type="match status" value="1"/>
</dbReference>
<keyword evidence="1" id="KW-1133">Transmembrane helix</keyword>
<feature type="domain" description="Flavinylation-associated cytochrome" evidence="2">
    <location>
        <begin position="117"/>
        <end position="175"/>
    </location>
</feature>
<keyword evidence="1" id="KW-0472">Membrane</keyword>
<organism evidence="3 4">
    <name type="scientific">Adlercreutzia equolifaciens subsp. celatus</name>
    <dbReference type="NCBI Taxonomy" id="394340"/>
    <lineage>
        <taxon>Bacteria</taxon>
        <taxon>Bacillati</taxon>
        <taxon>Actinomycetota</taxon>
        <taxon>Coriobacteriia</taxon>
        <taxon>Eggerthellales</taxon>
        <taxon>Eggerthellaceae</taxon>
        <taxon>Adlercreutzia</taxon>
    </lineage>
</organism>
<dbReference type="GO" id="GO:0022904">
    <property type="term" value="P:respiratory electron transport chain"/>
    <property type="evidence" value="ECO:0007669"/>
    <property type="project" value="InterPro"/>
</dbReference>
<evidence type="ECO:0000256" key="1">
    <source>
        <dbReference type="SAM" id="Phobius"/>
    </source>
</evidence>
<name>A0A369NZA1_9ACTN</name>
<dbReference type="EMBL" id="PPUT01000023">
    <property type="protein sequence ID" value="RDC43045.1"/>
    <property type="molecule type" value="Genomic_DNA"/>
</dbReference>
<dbReference type="InterPro" id="IPR016174">
    <property type="entry name" value="Di-haem_cyt_TM"/>
</dbReference>
<dbReference type="Proteomes" id="UP000253805">
    <property type="component" value="Unassembled WGS sequence"/>
</dbReference>
<dbReference type="RefSeq" id="WP_114549394.1">
    <property type="nucleotide sequence ID" value="NZ_PPUT01000023.1"/>
</dbReference>
<evidence type="ECO:0000259" key="2">
    <source>
        <dbReference type="Pfam" id="PF14358"/>
    </source>
</evidence>
<accession>A0A369NZA1</accession>
<feature type="transmembrane region" description="Helical" evidence="1">
    <location>
        <begin position="33"/>
        <end position="54"/>
    </location>
</feature>
<sequence length="205" mass="21253">MRKIIVDGVALALYAVVSLPTLTGVTAHEWLGLAVLVVLFVHGVQHYDFVAAVLRPARSSGSSRNAAAAEVANADGATGARAVGVAEAAGDRGVQSADDRTLRFARPRRAGAWARLVLDATLLLALAVVVLSGLMESGAILPALGWYAEGYFFWAPLHAAAAKVLLALIVVHLALDGAAAWRLIARARATSPERDGGAPDECEAA</sequence>
<dbReference type="AlphaFoldDB" id="A0A369NZA1"/>
<dbReference type="GO" id="GO:0016020">
    <property type="term" value="C:membrane"/>
    <property type="evidence" value="ECO:0007669"/>
    <property type="project" value="InterPro"/>
</dbReference>
<evidence type="ECO:0000313" key="3">
    <source>
        <dbReference type="EMBL" id="RDC43045.1"/>
    </source>
</evidence>
<protein>
    <recommendedName>
        <fullName evidence="2">Flavinylation-associated cytochrome domain-containing protein</fullName>
    </recommendedName>
</protein>
<feature type="transmembrane region" description="Helical" evidence="1">
    <location>
        <begin position="112"/>
        <end position="131"/>
    </location>
</feature>
<gene>
    <name evidence="3" type="ORF">C1850_08760</name>
</gene>
<comment type="caution">
    <text evidence="3">The sequence shown here is derived from an EMBL/GenBank/DDBJ whole genome shotgun (WGS) entry which is preliminary data.</text>
</comment>
<keyword evidence="1" id="KW-0812">Transmembrane</keyword>
<evidence type="ECO:0000313" key="4">
    <source>
        <dbReference type="Proteomes" id="UP000253805"/>
    </source>
</evidence>
<proteinExistence type="predicted"/>